<evidence type="ECO:0000256" key="5">
    <source>
        <dbReference type="ARBA" id="ARBA00022989"/>
    </source>
</evidence>
<dbReference type="CDD" id="cd11299">
    <property type="entry name" value="O-FucT_plant"/>
    <property type="match status" value="1"/>
</dbReference>
<evidence type="ECO:0000256" key="3">
    <source>
        <dbReference type="ARBA" id="ARBA00022679"/>
    </source>
</evidence>
<reference evidence="12 13" key="1">
    <citation type="journal article" date="2014" name="Nat. Commun.">
        <title>Klebsormidium flaccidum genome reveals primary factors for plant terrestrial adaptation.</title>
        <authorList>
            <person name="Hori K."/>
            <person name="Maruyama F."/>
            <person name="Fujisawa T."/>
            <person name="Togashi T."/>
            <person name="Yamamoto N."/>
            <person name="Seo M."/>
            <person name="Sato S."/>
            <person name="Yamada T."/>
            <person name="Mori H."/>
            <person name="Tajima N."/>
            <person name="Moriyama T."/>
            <person name="Ikeuchi M."/>
            <person name="Watanabe M."/>
            <person name="Wada H."/>
            <person name="Kobayashi K."/>
            <person name="Saito M."/>
            <person name="Masuda T."/>
            <person name="Sasaki-Sekimoto Y."/>
            <person name="Mashiguchi K."/>
            <person name="Awai K."/>
            <person name="Shimojima M."/>
            <person name="Masuda S."/>
            <person name="Iwai M."/>
            <person name="Nobusawa T."/>
            <person name="Narise T."/>
            <person name="Kondo S."/>
            <person name="Saito H."/>
            <person name="Sato R."/>
            <person name="Murakawa M."/>
            <person name="Ihara Y."/>
            <person name="Oshima-Yamada Y."/>
            <person name="Ohtaka K."/>
            <person name="Satoh M."/>
            <person name="Sonobe K."/>
            <person name="Ishii M."/>
            <person name="Ohtani R."/>
            <person name="Kanamori-Sato M."/>
            <person name="Honoki R."/>
            <person name="Miyazaki D."/>
            <person name="Mochizuki H."/>
            <person name="Umetsu J."/>
            <person name="Higashi K."/>
            <person name="Shibata D."/>
            <person name="Kamiya Y."/>
            <person name="Sato N."/>
            <person name="Nakamura Y."/>
            <person name="Tabata S."/>
            <person name="Ida S."/>
            <person name="Kurokawa K."/>
            <person name="Ohta H."/>
        </authorList>
    </citation>
    <scope>NUCLEOTIDE SEQUENCE [LARGE SCALE GENOMIC DNA]</scope>
    <source>
        <strain evidence="12 13">NIES-2285</strain>
    </source>
</reference>
<evidence type="ECO:0000256" key="7">
    <source>
        <dbReference type="ARBA" id="ARBA00023180"/>
    </source>
</evidence>
<sequence length="585" mass="64240">MLFILTLGPGLPTLEWPSDQQTTPHNREPLHRKLARVALASQKEESGSGGGSVVKEPGGVLPPHEAAGQHGTNPGVNLDFSFEPEDDAQNGDSEEEHQEFFQGEDGENDLEVLKNGVPAVDATGPPGEPIIMYPNLITVREEYITAKQEDPLLTVSAKALWEDPLQMVGEMSSCKEADKAVSGPVDFSSGFLLVDANGGLNQQRISVCNAVAVARLLNATLVVPRFLFDSVWLDGSQFQNIFDLDHFARTLAPDVRVVLAAPVGAWSPDQEKEHSLVVPKYSPPEFYLEHGAPLLKQHGVLKLAGYMHGLGFQGVPQELQRLRCRANYEALRLAPGLQAFADLLVERMRAQSGGRFLALHLRFEKDMVADTCCDYGGGEEERADLAAYRAEHFPGMAVKYGEMTDADVLRKKGHCPLTPEELGLLLAGMGYDNETVVYIAAGEVYGGARRMAVFEKLFPRSFTKRSLASAEELAPFAAHTSQLAALDTYVAVQSDVFAYGHTGSNFPKIVSGLRLYSGQRRTIAPYKKKLAVLFERARTEQVSWSEFSQQVRKMHPARKVSKEFGKNLYREPIPDCTCQLGTDVV</sequence>
<proteinExistence type="inferred from homology"/>
<evidence type="ECO:0000256" key="11">
    <source>
        <dbReference type="SAM" id="MobiDB-lite"/>
    </source>
</evidence>
<protein>
    <recommendedName>
        <fullName evidence="10">O-fucosyltransferase family protein</fullName>
    </recommendedName>
</protein>
<dbReference type="GO" id="GO:0006004">
    <property type="term" value="P:fucose metabolic process"/>
    <property type="evidence" value="ECO:0007669"/>
    <property type="project" value="UniProtKB-KW"/>
</dbReference>
<keyword evidence="13" id="KW-1185">Reference proteome</keyword>
<dbReference type="AlphaFoldDB" id="A0A1Y1IB61"/>
<dbReference type="Proteomes" id="UP000054558">
    <property type="component" value="Unassembled WGS sequence"/>
</dbReference>
<dbReference type="PANTHER" id="PTHR31933">
    <property type="entry name" value="O-FUCOSYLTRANSFERASE 2-RELATED"/>
    <property type="match status" value="1"/>
</dbReference>
<organism evidence="12 13">
    <name type="scientific">Klebsormidium nitens</name>
    <name type="common">Green alga</name>
    <name type="synonym">Ulothrix nitens</name>
    <dbReference type="NCBI Taxonomy" id="105231"/>
    <lineage>
        <taxon>Eukaryota</taxon>
        <taxon>Viridiplantae</taxon>
        <taxon>Streptophyta</taxon>
        <taxon>Klebsormidiophyceae</taxon>
        <taxon>Klebsormidiales</taxon>
        <taxon>Klebsormidiaceae</taxon>
        <taxon>Klebsormidium</taxon>
    </lineage>
</organism>
<feature type="region of interest" description="Disordered" evidence="11">
    <location>
        <begin position="41"/>
        <end position="106"/>
    </location>
</feature>
<keyword evidence="12" id="KW-0328">Glycosyltransferase</keyword>
<evidence type="ECO:0000256" key="10">
    <source>
        <dbReference type="ARBA" id="ARBA00030350"/>
    </source>
</evidence>
<evidence type="ECO:0000256" key="1">
    <source>
        <dbReference type="ARBA" id="ARBA00004167"/>
    </source>
</evidence>
<dbReference type="GO" id="GO:0016757">
    <property type="term" value="F:glycosyltransferase activity"/>
    <property type="evidence" value="ECO:0007669"/>
    <property type="project" value="UniProtKB-KW"/>
</dbReference>
<gene>
    <name evidence="12" type="ORF">KFL_002850050</name>
</gene>
<keyword evidence="7" id="KW-0325">Glycoprotein</keyword>
<dbReference type="STRING" id="105231.A0A1Y1IB61"/>
<comment type="subcellular location">
    <subcellularLocation>
        <location evidence="1">Membrane</location>
        <topology evidence="1">Single-pass membrane protein</topology>
    </subcellularLocation>
</comment>
<dbReference type="PANTHER" id="PTHR31933:SF9">
    <property type="entry name" value="O-FUCOSYLTRANSFERASE 2"/>
    <property type="match status" value="1"/>
</dbReference>
<evidence type="ECO:0000256" key="9">
    <source>
        <dbReference type="ARBA" id="ARBA00023277"/>
    </source>
</evidence>
<dbReference type="Pfam" id="PF10250">
    <property type="entry name" value="O-FucT"/>
    <property type="match status" value="1"/>
</dbReference>
<feature type="compositionally biased region" description="Acidic residues" evidence="11">
    <location>
        <begin position="82"/>
        <end position="106"/>
    </location>
</feature>
<evidence type="ECO:0000256" key="2">
    <source>
        <dbReference type="ARBA" id="ARBA00007737"/>
    </source>
</evidence>
<name>A0A1Y1IB61_KLENI</name>
<comment type="similarity">
    <text evidence="2">Belongs to the glycosyltransferase GT106 family.</text>
</comment>
<dbReference type="InterPro" id="IPR024709">
    <property type="entry name" value="FucosylTrfase_pln"/>
</dbReference>
<keyword evidence="6" id="KW-0472">Membrane</keyword>
<evidence type="ECO:0000313" key="12">
    <source>
        <dbReference type="EMBL" id="GAQ86361.1"/>
    </source>
</evidence>
<evidence type="ECO:0000256" key="4">
    <source>
        <dbReference type="ARBA" id="ARBA00022692"/>
    </source>
</evidence>
<evidence type="ECO:0000313" key="13">
    <source>
        <dbReference type="Proteomes" id="UP000054558"/>
    </source>
</evidence>
<keyword evidence="8" id="KW-0294">Fucose metabolism</keyword>
<dbReference type="InterPro" id="IPR052272">
    <property type="entry name" value="GT106_glycosyltransferase"/>
</dbReference>
<dbReference type="GO" id="GO:0016020">
    <property type="term" value="C:membrane"/>
    <property type="evidence" value="ECO:0007669"/>
    <property type="project" value="UniProtKB-SubCell"/>
</dbReference>
<evidence type="ECO:0000256" key="8">
    <source>
        <dbReference type="ARBA" id="ARBA00023253"/>
    </source>
</evidence>
<accession>A0A1Y1IB61</accession>
<evidence type="ECO:0000256" key="6">
    <source>
        <dbReference type="ARBA" id="ARBA00023136"/>
    </source>
</evidence>
<dbReference type="OrthoDB" id="1868072at2759"/>
<keyword evidence="5" id="KW-1133">Transmembrane helix</keyword>
<keyword evidence="3 12" id="KW-0808">Transferase</keyword>
<keyword evidence="4" id="KW-0812">Transmembrane</keyword>
<dbReference type="OMA" id="DIWKSEY"/>
<dbReference type="InterPro" id="IPR019378">
    <property type="entry name" value="GDP-Fuc_O-FucTrfase"/>
</dbReference>
<keyword evidence="9" id="KW-0119">Carbohydrate metabolism</keyword>
<dbReference type="EMBL" id="DF237234">
    <property type="protein sequence ID" value="GAQ86361.1"/>
    <property type="molecule type" value="Genomic_DNA"/>
</dbReference>